<evidence type="ECO:0000256" key="1">
    <source>
        <dbReference type="SAM" id="Phobius"/>
    </source>
</evidence>
<comment type="caution">
    <text evidence="2">The sequence shown here is derived from an EMBL/GenBank/DDBJ whole genome shotgun (WGS) entry which is preliminary data.</text>
</comment>
<evidence type="ECO:0000313" key="2">
    <source>
        <dbReference type="EMBL" id="GMA42182.1"/>
    </source>
</evidence>
<keyword evidence="1" id="KW-0812">Transmembrane</keyword>
<organism evidence="2 3">
    <name type="scientific">Mobilicoccus caccae</name>
    <dbReference type="NCBI Taxonomy" id="1859295"/>
    <lineage>
        <taxon>Bacteria</taxon>
        <taxon>Bacillati</taxon>
        <taxon>Actinomycetota</taxon>
        <taxon>Actinomycetes</taxon>
        <taxon>Micrococcales</taxon>
        <taxon>Dermatophilaceae</taxon>
        <taxon>Mobilicoccus</taxon>
    </lineage>
</organism>
<dbReference type="EMBL" id="BSUO01000001">
    <property type="protein sequence ID" value="GMA42182.1"/>
    <property type="molecule type" value="Genomic_DNA"/>
</dbReference>
<dbReference type="Proteomes" id="UP001157126">
    <property type="component" value="Unassembled WGS sequence"/>
</dbReference>
<protein>
    <recommendedName>
        <fullName evidence="4">DUF1634 domain-containing protein</fullName>
    </recommendedName>
</protein>
<name>A0ABQ6IYE1_9MICO</name>
<gene>
    <name evidence="2" type="ORF">GCM10025883_42270</name>
</gene>
<accession>A0ABQ6IYE1</accession>
<keyword evidence="3" id="KW-1185">Reference proteome</keyword>
<evidence type="ECO:0008006" key="4">
    <source>
        <dbReference type="Google" id="ProtNLM"/>
    </source>
</evidence>
<evidence type="ECO:0000313" key="3">
    <source>
        <dbReference type="Proteomes" id="UP001157126"/>
    </source>
</evidence>
<reference evidence="3" key="1">
    <citation type="journal article" date="2019" name="Int. J. Syst. Evol. Microbiol.">
        <title>The Global Catalogue of Microorganisms (GCM) 10K type strain sequencing project: providing services to taxonomists for standard genome sequencing and annotation.</title>
        <authorList>
            <consortium name="The Broad Institute Genomics Platform"/>
            <consortium name="The Broad Institute Genome Sequencing Center for Infectious Disease"/>
            <person name="Wu L."/>
            <person name="Ma J."/>
        </authorList>
    </citation>
    <scope>NUCLEOTIDE SEQUENCE [LARGE SCALE GENOMIC DNA]</scope>
    <source>
        <strain evidence="3">NBRC 113072</strain>
    </source>
</reference>
<keyword evidence="1" id="KW-1133">Transmembrane helix</keyword>
<proteinExistence type="predicted"/>
<dbReference type="PROSITE" id="PS51257">
    <property type="entry name" value="PROKAR_LIPOPROTEIN"/>
    <property type="match status" value="1"/>
</dbReference>
<feature type="transmembrane region" description="Helical" evidence="1">
    <location>
        <begin position="61"/>
        <end position="81"/>
    </location>
</feature>
<sequence length="82" mass="8457">MRVGTVVAAFLLTGGAVLLSTQMVGAATVLLAGGCGLLILLPVIRLAMMAIHFARLTDKRFVLITIAVVTFVFMGGVVGVVL</sequence>
<keyword evidence="1" id="KW-0472">Membrane</keyword>
<feature type="transmembrane region" description="Helical" evidence="1">
    <location>
        <begin position="29"/>
        <end position="54"/>
    </location>
</feature>